<protein>
    <recommendedName>
        <fullName evidence="9 11">ATP-dependent Clp protease proteolytic subunit</fullName>
        <ecNumber evidence="9">3.4.21.92</ecNumber>
    </recommendedName>
    <alternativeName>
        <fullName evidence="9">Endopeptidase Clp</fullName>
    </alternativeName>
</protein>
<dbReference type="AlphaFoldDB" id="A0A0H3VNH7"/>
<organism evidence="12">
    <name type="scientific">Chrysalidocarpus decaryi</name>
    <dbReference type="NCBI Taxonomy" id="674195"/>
    <lineage>
        <taxon>Eukaryota</taxon>
        <taxon>Viridiplantae</taxon>
        <taxon>Streptophyta</taxon>
        <taxon>Embryophyta</taxon>
        <taxon>Tracheophyta</taxon>
        <taxon>Spermatophyta</taxon>
        <taxon>Magnoliopsida</taxon>
        <taxon>Liliopsida</taxon>
        <taxon>Arecaceae</taxon>
        <taxon>Chrysalidocarpus</taxon>
    </lineage>
</organism>
<feature type="active site" evidence="10">
    <location>
        <position position="100"/>
    </location>
</feature>
<proteinExistence type="inferred from homology"/>
<evidence type="ECO:0000313" key="12">
    <source>
        <dbReference type="EMBL" id="AKF01470.1"/>
    </source>
</evidence>
<comment type="similarity">
    <text evidence="1 9 11">Belongs to the peptidase S14 family.</text>
</comment>
<dbReference type="GO" id="GO:0051117">
    <property type="term" value="F:ATPase binding"/>
    <property type="evidence" value="ECO:0007669"/>
    <property type="project" value="TreeGrafter"/>
</dbReference>
<name>A0A0H3VNH7_9LILI</name>
<dbReference type="CDD" id="cd07017">
    <property type="entry name" value="S14_ClpP_2"/>
    <property type="match status" value="1"/>
</dbReference>
<dbReference type="PANTHER" id="PTHR10381">
    <property type="entry name" value="ATP-DEPENDENT CLP PROTEASE PROTEOLYTIC SUBUNIT"/>
    <property type="match status" value="1"/>
</dbReference>
<evidence type="ECO:0000256" key="1">
    <source>
        <dbReference type="ARBA" id="ARBA00007039"/>
    </source>
</evidence>
<dbReference type="GO" id="GO:0009368">
    <property type="term" value="C:endopeptidase Clp complex"/>
    <property type="evidence" value="ECO:0007669"/>
    <property type="project" value="TreeGrafter"/>
</dbReference>
<evidence type="ECO:0000256" key="6">
    <source>
        <dbReference type="ARBA" id="ARBA00022825"/>
    </source>
</evidence>
<dbReference type="GO" id="GO:0006515">
    <property type="term" value="P:protein quality control for misfolded or incompletely synthesized proteins"/>
    <property type="evidence" value="ECO:0007669"/>
    <property type="project" value="TreeGrafter"/>
</dbReference>
<dbReference type="PANTHER" id="PTHR10381:SF15">
    <property type="entry name" value="CHLOROPLASTIC ATP-DEPENDENT CLP PROTEASE PROTEOLYTIC SUBUNIT 1"/>
    <property type="match status" value="1"/>
</dbReference>
<feature type="active site" evidence="9">
    <location>
        <position position="127"/>
    </location>
</feature>
<dbReference type="EMBL" id="KP221705">
    <property type="protein sequence ID" value="AKF01470.1"/>
    <property type="molecule type" value="Genomic_DNA"/>
</dbReference>
<evidence type="ECO:0000256" key="10">
    <source>
        <dbReference type="PROSITE-ProRule" id="PRU10085"/>
    </source>
</evidence>
<evidence type="ECO:0000256" key="8">
    <source>
        <dbReference type="ARBA" id="ARBA00055217"/>
    </source>
</evidence>
<evidence type="ECO:0000256" key="9">
    <source>
        <dbReference type="HAMAP-Rule" id="MF_00444"/>
    </source>
</evidence>
<keyword evidence="6 9" id="KW-0720">Serine protease</keyword>
<keyword evidence="3 12" id="KW-0934">Plastid</keyword>
<dbReference type="GO" id="GO:0009570">
    <property type="term" value="C:chloroplast stroma"/>
    <property type="evidence" value="ECO:0007669"/>
    <property type="project" value="UniProtKB-SubCell"/>
</dbReference>
<keyword evidence="5 9" id="KW-0378">Hydrolase</keyword>
<dbReference type="PRINTS" id="PR00127">
    <property type="entry name" value="CLPPROTEASEP"/>
</dbReference>
<keyword evidence="12" id="KW-0150">Chloroplast</keyword>
<keyword evidence="4 9" id="KW-0645">Protease</keyword>
<comment type="subunit">
    <text evidence="2 9">Component of the chloroplastic Clp protease core complex.</text>
</comment>
<evidence type="ECO:0000256" key="3">
    <source>
        <dbReference type="ARBA" id="ARBA00022640"/>
    </source>
</evidence>
<dbReference type="InterPro" id="IPR018215">
    <property type="entry name" value="ClpP_Ser_AS"/>
</dbReference>
<sequence length="205" mass="23089">MPIGVPKVPFRSPGEEDAVWVDVNRLYRERLLFLGHEVDSEISNQLVGLMVYLSIEDDTRDLYLFINSPGGWVIPGIAIYDTMQFVPPDVHTICMGLAASMGSFILVGGEITKRLAFPHAIIRVMIHQPASSFYEAQADEFILEAEELLKLRETLTKVYVQRTGNPLWVVSEDMERDVFMSATEAQVHGIVDLVAGKNENTRDFM</sequence>
<evidence type="ECO:0000256" key="4">
    <source>
        <dbReference type="ARBA" id="ARBA00022670"/>
    </source>
</evidence>
<comment type="subcellular location">
    <subcellularLocation>
        <location evidence="9">Plastid</location>
        <location evidence="9">Chloroplast stroma</location>
    </subcellularLocation>
</comment>
<dbReference type="HAMAP" id="MF_00444">
    <property type="entry name" value="ClpP"/>
    <property type="match status" value="1"/>
</dbReference>
<dbReference type="InterPro" id="IPR023562">
    <property type="entry name" value="ClpP/TepA"/>
</dbReference>
<accession>A0A0H3VNH7</accession>
<dbReference type="GO" id="GO:0004176">
    <property type="term" value="F:ATP-dependent peptidase activity"/>
    <property type="evidence" value="ECO:0007669"/>
    <property type="project" value="InterPro"/>
</dbReference>
<dbReference type="Pfam" id="PF00574">
    <property type="entry name" value="CLP_protease"/>
    <property type="match status" value="1"/>
</dbReference>
<gene>
    <name evidence="9 12" type="primary">clpP</name>
</gene>
<dbReference type="SUPFAM" id="SSF52096">
    <property type="entry name" value="ClpP/crotonase"/>
    <property type="match status" value="1"/>
</dbReference>
<dbReference type="Gene3D" id="3.90.226.10">
    <property type="entry name" value="2-enoyl-CoA Hydratase, Chain A, domain 1"/>
    <property type="match status" value="1"/>
</dbReference>
<evidence type="ECO:0000256" key="2">
    <source>
        <dbReference type="ARBA" id="ARBA00011607"/>
    </source>
</evidence>
<evidence type="ECO:0000256" key="5">
    <source>
        <dbReference type="ARBA" id="ARBA00022801"/>
    </source>
</evidence>
<geneLocation type="chloroplast" evidence="12"/>
<dbReference type="EC" id="3.4.21.92" evidence="9"/>
<comment type="function">
    <text evidence="8 9">Cleaves peptides in various proteins in a process that requires ATP hydrolysis. Has a chymotrypsin-like activity. Plays a major role in the degradation of misfolded proteins.</text>
</comment>
<dbReference type="GO" id="GO:0004252">
    <property type="term" value="F:serine-type endopeptidase activity"/>
    <property type="evidence" value="ECO:0007669"/>
    <property type="project" value="UniProtKB-UniRule"/>
</dbReference>
<dbReference type="PROSITE" id="PS00381">
    <property type="entry name" value="CLP_PROTEASE_SER"/>
    <property type="match status" value="1"/>
</dbReference>
<dbReference type="InterPro" id="IPR029045">
    <property type="entry name" value="ClpP/crotonase-like_dom_sf"/>
</dbReference>
<dbReference type="InterPro" id="IPR001907">
    <property type="entry name" value="ClpP"/>
</dbReference>
<feature type="active site" description="Nucleophile" evidence="9">
    <location>
        <position position="100"/>
    </location>
</feature>
<comment type="catalytic activity">
    <reaction evidence="7 9 10">
        <text>Hydrolysis of proteins to small peptides in the presence of ATP and magnesium. alpha-casein is the usual test substrate. In the absence of ATP, only oligopeptides shorter than five residues are hydrolyzed (such as succinyl-Leu-Tyr-|-NHMec, and Leu-Tyr-Leu-|-Tyr-Trp, in which cleavage of the -Tyr-|-Leu- and -Tyr-|-Trp bonds also occurs).</text>
        <dbReference type="EC" id="3.4.21.92"/>
    </reaction>
</comment>
<dbReference type="FunFam" id="3.90.226.10:FF:000006">
    <property type="entry name" value="ATP-dependent Clp protease proteolytic subunit"/>
    <property type="match status" value="1"/>
</dbReference>
<reference evidence="12" key="1">
    <citation type="journal article" date="2015" name="Am. J. Bot.">
        <title>Resolving relationships within the palm subfamily Arecoideae (Arecaceae) using plastid sequences derived from next-generation sequencing.</title>
        <authorList>
            <person name="Comer J.R."/>
            <person name="Zomlefer W.B."/>
            <person name="Barrett C.F."/>
            <person name="Davis J.I."/>
            <person name="Stevenson D.W."/>
            <person name="Heyduk K."/>
            <person name="Leebens-Mack J.H."/>
        </authorList>
    </citation>
    <scope>NUCLEOTIDE SEQUENCE</scope>
</reference>
<evidence type="ECO:0000256" key="11">
    <source>
        <dbReference type="RuleBase" id="RU003567"/>
    </source>
</evidence>
<evidence type="ECO:0000256" key="7">
    <source>
        <dbReference type="ARBA" id="ARBA00034021"/>
    </source>
</evidence>